<dbReference type="SMART" id="SM01382">
    <property type="entry name" value="Ribosomal_L2_C"/>
    <property type="match status" value="1"/>
</dbReference>
<keyword evidence="3" id="KW-0687">Ribonucleoprotein</keyword>
<evidence type="ECO:0000313" key="7">
    <source>
        <dbReference type="EMBL" id="AKQ02586.1"/>
    </source>
</evidence>
<dbReference type="GO" id="GO:0002181">
    <property type="term" value="P:cytoplasmic translation"/>
    <property type="evidence" value="ECO:0007669"/>
    <property type="project" value="TreeGrafter"/>
</dbReference>
<dbReference type="InterPro" id="IPR022666">
    <property type="entry name" value="Ribosomal_uL2_RNA-bd_dom"/>
</dbReference>
<dbReference type="GO" id="GO:0003735">
    <property type="term" value="F:structural constituent of ribosome"/>
    <property type="evidence" value="ECO:0007669"/>
    <property type="project" value="InterPro"/>
</dbReference>
<dbReference type="FunFam" id="2.30.30.30:FF:000001">
    <property type="entry name" value="50S ribosomal protein L2"/>
    <property type="match status" value="1"/>
</dbReference>
<gene>
    <name evidence="7" type="primary">rplB</name>
</gene>
<dbReference type="Gene3D" id="2.40.50.140">
    <property type="entry name" value="Nucleic acid-binding proteins"/>
    <property type="match status" value="1"/>
</dbReference>
<comment type="similarity">
    <text evidence="1">Belongs to the universal ribosomal protein uL2 family.</text>
</comment>
<dbReference type="SUPFAM" id="SSF50104">
    <property type="entry name" value="Translation proteins SH3-like domain"/>
    <property type="match status" value="1"/>
</dbReference>
<dbReference type="InterPro" id="IPR014726">
    <property type="entry name" value="Ribosomal_uL2_dom3"/>
</dbReference>
<dbReference type="SUPFAM" id="SSF50249">
    <property type="entry name" value="Nucleic acid-binding proteins"/>
    <property type="match status" value="1"/>
</dbReference>
<dbReference type="PROSITE" id="PS00467">
    <property type="entry name" value="RIBOSOMAL_L2"/>
    <property type="match status" value="1"/>
</dbReference>
<dbReference type="PIRSF" id="PIRSF002158">
    <property type="entry name" value="Ribosomal_L2"/>
    <property type="match status" value="1"/>
</dbReference>
<proteinExistence type="inferred from homology"/>
<dbReference type="InterPro" id="IPR012340">
    <property type="entry name" value="NA-bd_OB-fold"/>
</dbReference>
<dbReference type="InterPro" id="IPR005880">
    <property type="entry name" value="Ribosomal_uL2_bac/org-type"/>
</dbReference>
<accession>A0A0H4T4E8</accession>
<feature type="domain" description="Large ribosomal subunit protein uL2 RNA-binding" evidence="6">
    <location>
        <begin position="41"/>
        <end position="117"/>
    </location>
</feature>
<dbReference type="GO" id="GO:0015934">
    <property type="term" value="C:large ribosomal subunit"/>
    <property type="evidence" value="ECO:0007669"/>
    <property type="project" value="InterPro"/>
</dbReference>
<keyword evidence="2 7" id="KW-0689">Ribosomal protein</keyword>
<name>A0A0H4T4E8_9BACT</name>
<dbReference type="NCBIfam" id="TIGR01171">
    <property type="entry name" value="rplB_bact"/>
    <property type="match status" value="1"/>
</dbReference>
<organism evidence="7">
    <name type="scientific">uncultured Parcubacteria bacterium Rifle_16ft_4_minimus_37658</name>
    <dbReference type="NCBI Taxonomy" id="1665141"/>
    <lineage>
        <taxon>Bacteria</taxon>
        <taxon>Candidatus Parcubacteria</taxon>
        <taxon>environmental samples</taxon>
    </lineage>
</organism>
<dbReference type="GO" id="GO:0016740">
    <property type="term" value="F:transferase activity"/>
    <property type="evidence" value="ECO:0007669"/>
    <property type="project" value="InterPro"/>
</dbReference>
<dbReference type="Gene3D" id="2.30.30.30">
    <property type="match status" value="1"/>
</dbReference>
<dbReference type="Gene3D" id="4.10.950.10">
    <property type="entry name" value="Ribosomal protein L2, domain 3"/>
    <property type="match status" value="1"/>
</dbReference>
<evidence type="ECO:0000256" key="4">
    <source>
        <dbReference type="ARBA" id="ARBA00035459"/>
    </source>
</evidence>
<dbReference type="EMBL" id="KT007001">
    <property type="protein sequence ID" value="AKQ02586.1"/>
    <property type="molecule type" value="Genomic_DNA"/>
</dbReference>
<reference evidence="7" key="1">
    <citation type="journal article" date="2015" name="ISME J.">
        <title>Aquifer environment selects for microbial species cohorts in sediment and groundwater.</title>
        <authorList>
            <person name="Hug L.A."/>
            <person name="Thomas B.C."/>
            <person name="Brown C.T."/>
            <person name="Frischkorn K.R."/>
            <person name="Williams K.H."/>
            <person name="Tringe S.G."/>
            <person name="Banfield J.F."/>
        </authorList>
    </citation>
    <scope>NUCLEOTIDE SEQUENCE</scope>
</reference>
<dbReference type="InterPro" id="IPR008991">
    <property type="entry name" value="Translation_prot_SH3-like_sf"/>
</dbReference>
<evidence type="ECO:0000256" key="2">
    <source>
        <dbReference type="ARBA" id="ARBA00022980"/>
    </source>
</evidence>
<dbReference type="InterPro" id="IPR022669">
    <property type="entry name" value="Ribosomal_uL2_C"/>
</dbReference>
<dbReference type="SMART" id="SM01383">
    <property type="entry name" value="Ribosomal_L2"/>
    <property type="match status" value="1"/>
</dbReference>
<dbReference type="PANTHER" id="PTHR13691:SF5">
    <property type="entry name" value="LARGE RIBOSOMAL SUBUNIT PROTEIN UL2M"/>
    <property type="match status" value="1"/>
</dbReference>
<sequence length="236" mass="26237">MKSFKPKTPSLRQTTVVDYRKVLTRGEPEKSLTHGFRRSVGRNNRGRITTRHKGGGVKRLYRDVDFTMDKKNIPARVISVEYDPNRSAFIGLVFFKDGEKRYMVMPAGIKVYDEIIISESAPLKTGNRLPLKNIPVGTQVYNIEVYPMSGAKLVRSAGTFAEVLAQDSPTTLIKLPSSEIRKVSENAWASIGQASNEEANLVVLGKAGRSRHLGIRPTVRGSAMNPVDHPYGGRIR</sequence>
<evidence type="ECO:0000256" key="1">
    <source>
        <dbReference type="ARBA" id="ARBA00005636"/>
    </source>
</evidence>
<dbReference type="InterPro" id="IPR002171">
    <property type="entry name" value="Ribosomal_uL2"/>
</dbReference>
<feature type="domain" description="Large ribosomal subunit protein uL2 C-terminal" evidence="5">
    <location>
        <begin position="123"/>
        <end position="236"/>
    </location>
</feature>
<protein>
    <recommendedName>
        <fullName evidence="4">50S ribosomal protein L2</fullName>
    </recommendedName>
</protein>
<dbReference type="AlphaFoldDB" id="A0A0H4T4E8"/>
<dbReference type="Pfam" id="PF00181">
    <property type="entry name" value="Ribosomal_L2_N"/>
    <property type="match status" value="1"/>
</dbReference>
<evidence type="ECO:0000259" key="5">
    <source>
        <dbReference type="SMART" id="SM01382"/>
    </source>
</evidence>
<dbReference type="GO" id="GO:0003723">
    <property type="term" value="F:RNA binding"/>
    <property type="evidence" value="ECO:0007669"/>
    <property type="project" value="InterPro"/>
</dbReference>
<dbReference type="Pfam" id="PF03947">
    <property type="entry name" value="Ribosomal_L2_C"/>
    <property type="match status" value="1"/>
</dbReference>
<evidence type="ECO:0000259" key="6">
    <source>
        <dbReference type="SMART" id="SM01383"/>
    </source>
</evidence>
<dbReference type="PANTHER" id="PTHR13691">
    <property type="entry name" value="RIBOSOMAL PROTEIN L2"/>
    <property type="match status" value="1"/>
</dbReference>
<evidence type="ECO:0000256" key="3">
    <source>
        <dbReference type="ARBA" id="ARBA00023274"/>
    </source>
</evidence>
<dbReference type="InterPro" id="IPR014722">
    <property type="entry name" value="Rib_uL2_dom2"/>
</dbReference>
<dbReference type="InterPro" id="IPR022671">
    <property type="entry name" value="Ribosomal_uL2_CS"/>
</dbReference>